<reference evidence="2" key="1">
    <citation type="journal article" date="2019" name="Int. J. Syst. Evol. Microbiol.">
        <title>The Global Catalogue of Microorganisms (GCM) 10K type strain sequencing project: providing services to taxonomists for standard genome sequencing and annotation.</title>
        <authorList>
            <consortium name="The Broad Institute Genomics Platform"/>
            <consortium name="The Broad Institute Genome Sequencing Center for Infectious Disease"/>
            <person name="Wu L."/>
            <person name="Ma J."/>
        </authorList>
    </citation>
    <scope>NUCLEOTIDE SEQUENCE [LARGE SCALE GENOMIC DNA]</scope>
    <source>
        <strain evidence="2">JCM 17975</strain>
    </source>
</reference>
<evidence type="ECO:0000313" key="2">
    <source>
        <dbReference type="Proteomes" id="UP001500843"/>
    </source>
</evidence>
<dbReference type="EMBL" id="BAABHM010000012">
    <property type="protein sequence ID" value="GAA4706558.1"/>
    <property type="molecule type" value="Genomic_DNA"/>
</dbReference>
<evidence type="ECO:0000313" key="1">
    <source>
        <dbReference type="EMBL" id="GAA4706558.1"/>
    </source>
</evidence>
<comment type="caution">
    <text evidence="1">The sequence shown here is derived from an EMBL/GenBank/DDBJ whole genome shotgun (WGS) entry which is preliminary data.</text>
</comment>
<gene>
    <name evidence="1" type="ORF">GCM10023198_30870</name>
</gene>
<keyword evidence="2" id="KW-1185">Reference proteome</keyword>
<dbReference type="InterPro" id="IPR029063">
    <property type="entry name" value="SAM-dependent_MTases_sf"/>
</dbReference>
<accession>A0ABP8XI32</accession>
<dbReference type="Proteomes" id="UP001500843">
    <property type="component" value="Unassembled WGS sequence"/>
</dbReference>
<dbReference type="RefSeq" id="WP_253869330.1">
    <property type="nucleotide sequence ID" value="NZ_BAABHM010000012.1"/>
</dbReference>
<dbReference type="SUPFAM" id="SSF53335">
    <property type="entry name" value="S-adenosyl-L-methionine-dependent methyltransferases"/>
    <property type="match status" value="1"/>
</dbReference>
<organism evidence="1 2">
    <name type="scientific">Promicromonospora umidemergens</name>
    <dbReference type="NCBI Taxonomy" id="629679"/>
    <lineage>
        <taxon>Bacteria</taxon>
        <taxon>Bacillati</taxon>
        <taxon>Actinomycetota</taxon>
        <taxon>Actinomycetes</taxon>
        <taxon>Micrococcales</taxon>
        <taxon>Promicromonosporaceae</taxon>
        <taxon>Promicromonospora</taxon>
    </lineage>
</organism>
<proteinExistence type="predicted"/>
<name>A0ABP8XI32_9MICO</name>
<protein>
    <submittedName>
        <fullName evidence="1">Uncharacterized protein</fullName>
    </submittedName>
</protein>
<sequence>MATEEELDHADTAVAERHITLDADAGYALLAQRIWTALRGLGVERGRMSAFGDHAATLAGAPDPDTRTNYQEWVADIPPASRAAHPAWPHDGLSLRARSETEPVVHDLVFASLPYSDLHFRSQYGRDRSLEIHQKFLTNAVASTFPGGILAAVTTHRVLDNPDPAVRELLLDNADLLGAVRLPATALRPQLSDDDAAPIDLLLLRRRIPGDAVHSAFFLDVAPVAVPGRVAFVNEYFSMFYPEHVAGTTGVIADPDKPSGLRYTVGDGDVALDVALDHTLSNIVAKARARNLTAVSATWSPIETRLAREARRPIRRSNEPGHDLGL</sequence>
<dbReference type="Gene3D" id="3.40.50.150">
    <property type="entry name" value="Vaccinia Virus protein VP39"/>
    <property type="match status" value="1"/>
</dbReference>